<comment type="caution">
    <text evidence="1">The sequence shown here is derived from an EMBL/GenBank/DDBJ whole genome shotgun (WGS) entry which is preliminary data.</text>
</comment>
<evidence type="ECO:0008006" key="3">
    <source>
        <dbReference type="Google" id="ProtNLM"/>
    </source>
</evidence>
<protein>
    <recommendedName>
        <fullName evidence="3">Carboxypeptidase-like regulatory domain-containing protein</fullName>
    </recommendedName>
</protein>
<accession>A0A7Z7LWA2</accession>
<evidence type="ECO:0000313" key="2">
    <source>
        <dbReference type="Proteomes" id="UP000254876"/>
    </source>
</evidence>
<gene>
    <name evidence="1" type="ORF">NCTC10588_01198</name>
</gene>
<proteinExistence type="predicted"/>
<dbReference type="Proteomes" id="UP000254876">
    <property type="component" value="Unassembled WGS sequence"/>
</dbReference>
<sequence>MKIYYFLFMLSFSLFYSQSSKTMLVQDAVDGKPIIHARILVDNEIFYTNDDGKVPLPENAVNIEVFAGNYDKVILKSFSALVKLKPRIRSIKEVQIRNYNNIASLIKSVYKKYGKLYYTKPSLYNAIYKQKNTRNEEISMLLVANMDLWTLDNMYHPIYVRRKDFDSFIQGDLRKIKYYKSIENNTAFNGSSLDSSKDFIGDMFFNYTLYKLDKFVRLKEAKIDGKIIDEDGDLITISFKLFSPKYKVTNTGFLVYHKADKVIIHLEMNYDQGDVKPFKTINEADEEYRYMTTNGEVIFDFYKLNDKYLPSFAHTSGEYYMLYDDQKHTGTFNREITFSQFYKSDNKGLTNKIDFGKKLWKNIQSGEVKETPILLSEEERHFIDENK</sequence>
<reference evidence="1 2" key="1">
    <citation type="submission" date="2018-06" db="EMBL/GenBank/DDBJ databases">
        <authorList>
            <consortium name="Pathogen Informatics"/>
            <person name="Doyle S."/>
        </authorList>
    </citation>
    <scope>NUCLEOTIDE SEQUENCE [LARGE SCALE GENOMIC DNA]</scope>
    <source>
        <strain evidence="1 2">NCTC10588</strain>
    </source>
</reference>
<dbReference type="EMBL" id="UFYD01000001">
    <property type="protein sequence ID" value="STC98984.1"/>
    <property type="molecule type" value="Genomic_DNA"/>
</dbReference>
<organism evidence="1 2">
    <name type="scientific">Elizabethkingia anophelis</name>
    <dbReference type="NCBI Taxonomy" id="1117645"/>
    <lineage>
        <taxon>Bacteria</taxon>
        <taxon>Pseudomonadati</taxon>
        <taxon>Bacteroidota</taxon>
        <taxon>Flavobacteriia</taxon>
        <taxon>Flavobacteriales</taxon>
        <taxon>Weeksellaceae</taxon>
        <taxon>Elizabethkingia</taxon>
    </lineage>
</organism>
<name>A0A7Z7LWA2_9FLAO</name>
<evidence type="ECO:0000313" key="1">
    <source>
        <dbReference type="EMBL" id="STC98984.1"/>
    </source>
</evidence>
<dbReference type="AlphaFoldDB" id="A0A7Z7LWA2"/>
<dbReference type="RefSeq" id="WP_260117921.1">
    <property type="nucleotide sequence ID" value="NZ_FTQZ01000008.1"/>
</dbReference>